<protein>
    <recommendedName>
        <fullName evidence="3">Class I SAM-dependent methyltransferase</fullName>
    </recommendedName>
</protein>
<proteinExistence type="predicted"/>
<dbReference type="Proteomes" id="UP000051061">
    <property type="component" value="Unassembled WGS sequence"/>
</dbReference>
<organism evidence="1 2">
    <name type="scientific">Alkalicoccobacillus plakortidis</name>
    <dbReference type="NCBI Taxonomy" id="444060"/>
    <lineage>
        <taxon>Bacteria</taxon>
        <taxon>Bacillati</taxon>
        <taxon>Bacillota</taxon>
        <taxon>Bacilli</taxon>
        <taxon>Bacillales</taxon>
        <taxon>Bacillaceae</taxon>
        <taxon>Alkalicoccobacillus</taxon>
    </lineage>
</organism>
<gene>
    <name evidence="1" type="ORF">AN965_04240</name>
</gene>
<sequence>MEALIVDKEYEKKATAYYQGINQQLFSLIDPKVETVLDIGCAEGALGAAIKDSYGADVHGFELFQQAATQAKQKLDSVTVGNIESDPLPFEQEQFDAIIFADVLEHTLDPWSVLTKVKPYLKQTGAIYASIPNVGHISIIEELIQGTWNYVDAGLLDKTHFRFFTKSEIEKLFHTSGYQIEIIVNNQVLFPHQQLLMQKILEAGQLAGLNTTHFFERTTAYQYMLKAKPSV</sequence>
<evidence type="ECO:0000313" key="2">
    <source>
        <dbReference type="Proteomes" id="UP000051061"/>
    </source>
</evidence>
<keyword evidence="2" id="KW-1185">Reference proteome</keyword>
<dbReference type="EMBL" id="LJJD01000008">
    <property type="protein sequence ID" value="KQL58494.1"/>
    <property type="molecule type" value="Genomic_DNA"/>
</dbReference>
<dbReference type="InterPro" id="IPR029063">
    <property type="entry name" value="SAM-dependent_MTases_sf"/>
</dbReference>
<evidence type="ECO:0008006" key="3">
    <source>
        <dbReference type="Google" id="ProtNLM"/>
    </source>
</evidence>
<comment type="caution">
    <text evidence="1">The sequence shown here is derived from an EMBL/GenBank/DDBJ whole genome shotgun (WGS) entry which is preliminary data.</text>
</comment>
<dbReference type="CDD" id="cd02440">
    <property type="entry name" value="AdoMet_MTases"/>
    <property type="match status" value="1"/>
</dbReference>
<dbReference type="PANTHER" id="PTHR43861">
    <property type="entry name" value="TRANS-ACONITATE 2-METHYLTRANSFERASE-RELATED"/>
    <property type="match status" value="1"/>
</dbReference>
<accession>A0A9D5DTI6</accession>
<evidence type="ECO:0000313" key="1">
    <source>
        <dbReference type="EMBL" id="KQL58494.1"/>
    </source>
</evidence>
<dbReference type="AlphaFoldDB" id="A0A9D5DTI6"/>
<dbReference type="SUPFAM" id="SSF53335">
    <property type="entry name" value="S-adenosyl-L-methionine-dependent methyltransferases"/>
    <property type="match status" value="1"/>
</dbReference>
<name>A0A9D5DTI6_9BACI</name>
<reference evidence="1 2" key="1">
    <citation type="submission" date="2015-09" db="EMBL/GenBank/DDBJ databases">
        <title>Genome sequencing project for genomic taxonomy and phylogenomics of Bacillus-like bacteria.</title>
        <authorList>
            <person name="Liu B."/>
            <person name="Wang J."/>
            <person name="Zhu Y."/>
            <person name="Liu G."/>
            <person name="Chen Q."/>
            <person name="Chen Z."/>
            <person name="Lan J."/>
            <person name="Che J."/>
            <person name="Ge C."/>
            <person name="Shi H."/>
            <person name="Pan Z."/>
            <person name="Liu X."/>
        </authorList>
    </citation>
    <scope>NUCLEOTIDE SEQUENCE [LARGE SCALE GENOMIC DNA]</scope>
    <source>
        <strain evidence="1 2">DSM 19153</strain>
    </source>
</reference>
<dbReference type="Gene3D" id="3.40.50.150">
    <property type="entry name" value="Vaccinia Virus protein VP39"/>
    <property type="match status" value="1"/>
</dbReference>
<dbReference type="Pfam" id="PF13489">
    <property type="entry name" value="Methyltransf_23"/>
    <property type="match status" value="1"/>
</dbReference>